<dbReference type="PANTHER" id="PTHR43550">
    <property type="entry name" value="3-KETODIHYDROSPHINGOSINE REDUCTASE"/>
    <property type="match status" value="1"/>
</dbReference>
<comment type="caution">
    <text evidence="12">The sequence shown here is derived from an EMBL/GenBank/DDBJ whole genome shotgun (WGS) entry which is preliminary data.</text>
</comment>
<evidence type="ECO:0000256" key="8">
    <source>
        <dbReference type="ARBA" id="ARBA00023098"/>
    </source>
</evidence>
<comment type="function">
    <text evidence="10">Catalyzes the reduction of 3'-oxosphinganine (3-ketodihydrosphingosine/KDS) to sphinganine (dihydrosphingosine/DHS), the second step of de novo sphingolipid biosynthesis.</text>
</comment>
<dbReference type="STRING" id="1381753.V2XTY5"/>
<gene>
    <name evidence="12" type="ORF">Moror_17883</name>
</gene>
<accession>V2XTY5</accession>
<evidence type="ECO:0000256" key="11">
    <source>
        <dbReference type="ARBA" id="ARBA00048930"/>
    </source>
</evidence>
<dbReference type="HOGENOM" id="CLU_010194_3_0_1"/>
<evidence type="ECO:0000256" key="7">
    <source>
        <dbReference type="ARBA" id="ARBA00023002"/>
    </source>
</evidence>
<dbReference type="InterPro" id="IPR045022">
    <property type="entry name" value="KDSR-like"/>
</dbReference>
<dbReference type="AlphaFoldDB" id="V2XTY5"/>
<dbReference type="Proteomes" id="UP000017559">
    <property type="component" value="Unassembled WGS sequence"/>
</dbReference>
<dbReference type="PRINTS" id="PR00081">
    <property type="entry name" value="GDHRDH"/>
</dbReference>
<keyword evidence="4" id="KW-0256">Endoplasmic reticulum</keyword>
<evidence type="ECO:0000256" key="2">
    <source>
        <dbReference type="ARBA" id="ARBA00004760"/>
    </source>
</evidence>
<keyword evidence="6" id="KW-0746">Sphingolipid metabolism</keyword>
<proteinExistence type="predicted"/>
<comment type="subcellular location">
    <subcellularLocation>
        <location evidence="1">Endoplasmic reticulum</location>
    </subcellularLocation>
</comment>
<comment type="pathway">
    <text evidence="2">Lipid metabolism; sphingolipid metabolism.</text>
</comment>
<dbReference type="GO" id="GO:0047560">
    <property type="term" value="F:3-dehydrosphinganine reductase activity"/>
    <property type="evidence" value="ECO:0007669"/>
    <property type="project" value="UniProtKB-EC"/>
</dbReference>
<dbReference type="CDD" id="cd08939">
    <property type="entry name" value="KDSR-like_SDR_c"/>
    <property type="match status" value="1"/>
</dbReference>
<keyword evidence="5" id="KW-0521">NADP</keyword>
<dbReference type="EMBL" id="AWSO01000030">
    <property type="protein sequence ID" value="ESK97227.1"/>
    <property type="molecule type" value="Genomic_DNA"/>
</dbReference>
<keyword evidence="8" id="KW-0443">Lipid metabolism</keyword>
<evidence type="ECO:0000256" key="4">
    <source>
        <dbReference type="ARBA" id="ARBA00022824"/>
    </source>
</evidence>
<dbReference type="PANTHER" id="PTHR43550:SF3">
    <property type="entry name" value="3-KETODIHYDROSPHINGOSINE REDUCTASE"/>
    <property type="match status" value="1"/>
</dbReference>
<evidence type="ECO:0000256" key="9">
    <source>
        <dbReference type="ARBA" id="ARBA00026112"/>
    </source>
</evidence>
<evidence type="ECO:0000256" key="10">
    <source>
        <dbReference type="ARBA" id="ARBA00044737"/>
    </source>
</evidence>
<evidence type="ECO:0000256" key="6">
    <source>
        <dbReference type="ARBA" id="ARBA00022919"/>
    </source>
</evidence>
<dbReference type="OrthoDB" id="10267115at2759"/>
<dbReference type="EC" id="1.1.1.102" evidence="9"/>
<protein>
    <recommendedName>
        <fullName evidence="9">3-dehydrosphinganine reductase</fullName>
        <ecNumber evidence="9">1.1.1.102</ecNumber>
    </recommendedName>
</protein>
<dbReference type="GO" id="GO:0005789">
    <property type="term" value="C:endoplasmic reticulum membrane"/>
    <property type="evidence" value="ECO:0007669"/>
    <property type="project" value="TreeGrafter"/>
</dbReference>
<dbReference type="GO" id="GO:0006666">
    <property type="term" value="P:3-keto-sphinganine metabolic process"/>
    <property type="evidence" value="ECO:0007669"/>
    <property type="project" value="InterPro"/>
</dbReference>
<dbReference type="Gene3D" id="3.40.50.720">
    <property type="entry name" value="NAD(P)-binding Rossmann-like Domain"/>
    <property type="match status" value="1"/>
</dbReference>
<dbReference type="InterPro" id="IPR036291">
    <property type="entry name" value="NAD(P)-bd_dom_sf"/>
</dbReference>
<sequence>MFFKQKWNPSGQHVYVPGGSTGLGLSVAILMVQKGAHVSIVARNQANLDKALGILTGHRVSPEQKVNAYSFDLSTATGSTKALDAVCEPFEGRAPDTVLCLAGMGRPKFFVEMTEEDLVQGMNGAYWVQAWTAWAATKMMVRQNRKGKIAFVSSTLGFMTFVGHASYSPGKHALRALVDTLQSELMLYDVDVHIFFPPTMVTESWLEELKTKPAITHEIEGPDAGVTTEYAALTLYKGIRNGEHHIAADWITKLFRSSTRGAAPRTNTLMDVCLDIVSWVAIPIWRTMVDRKVRKHREQHQKHLQAVGFFKADNTM</sequence>
<keyword evidence="13" id="KW-1185">Reference proteome</keyword>
<dbReference type="GO" id="GO:0030148">
    <property type="term" value="P:sphingolipid biosynthetic process"/>
    <property type="evidence" value="ECO:0007669"/>
    <property type="project" value="InterPro"/>
</dbReference>
<organism evidence="12 13">
    <name type="scientific">Moniliophthora roreri (strain MCA 2997)</name>
    <name type="common">Cocoa frosty pod rot fungus</name>
    <name type="synonym">Crinipellis roreri</name>
    <dbReference type="NCBI Taxonomy" id="1381753"/>
    <lineage>
        <taxon>Eukaryota</taxon>
        <taxon>Fungi</taxon>
        <taxon>Dikarya</taxon>
        <taxon>Basidiomycota</taxon>
        <taxon>Agaricomycotina</taxon>
        <taxon>Agaricomycetes</taxon>
        <taxon>Agaricomycetidae</taxon>
        <taxon>Agaricales</taxon>
        <taxon>Marasmiineae</taxon>
        <taxon>Marasmiaceae</taxon>
        <taxon>Moniliophthora</taxon>
    </lineage>
</organism>
<keyword evidence="7" id="KW-0560">Oxidoreductase</keyword>
<evidence type="ECO:0000313" key="12">
    <source>
        <dbReference type="EMBL" id="ESK97227.1"/>
    </source>
</evidence>
<dbReference type="InterPro" id="IPR002347">
    <property type="entry name" value="SDR_fam"/>
</dbReference>
<evidence type="ECO:0000313" key="13">
    <source>
        <dbReference type="Proteomes" id="UP000017559"/>
    </source>
</evidence>
<evidence type="ECO:0000256" key="5">
    <source>
        <dbReference type="ARBA" id="ARBA00022857"/>
    </source>
</evidence>
<dbReference type="SUPFAM" id="SSF51735">
    <property type="entry name" value="NAD(P)-binding Rossmann-fold domains"/>
    <property type="match status" value="1"/>
</dbReference>
<dbReference type="Pfam" id="PF00106">
    <property type="entry name" value="adh_short"/>
    <property type="match status" value="1"/>
</dbReference>
<reference evidence="12 13" key="1">
    <citation type="journal article" date="2014" name="BMC Genomics">
        <title>Genome and secretome analysis of the hemibiotrophic fungal pathogen, Moniliophthora roreri, which causes frosty pod rot disease of cacao: mechanisms of the biotrophic and necrotrophic phases.</title>
        <authorList>
            <person name="Meinhardt L.W."/>
            <person name="Costa G.G.L."/>
            <person name="Thomazella D.P.T."/>
            <person name="Teixeira P.J.P.L."/>
            <person name="Carazzolle M.F."/>
            <person name="Schuster S.C."/>
            <person name="Carlson J.E."/>
            <person name="Guiltinan M.J."/>
            <person name="Mieczkowski P."/>
            <person name="Farmer A."/>
            <person name="Ramaraj T."/>
            <person name="Crozier J."/>
            <person name="Davis R.E."/>
            <person name="Shao J."/>
            <person name="Melnick R.L."/>
            <person name="Pereira G.A.G."/>
            <person name="Bailey B.A."/>
        </authorList>
    </citation>
    <scope>NUCLEOTIDE SEQUENCE [LARGE SCALE GENOMIC DNA]</scope>
    <source>
        <strain evidence="12 13">MCA 2997</strain>
    </source>
</reference>
<dbReference type="KEGG" id="mrr:Moror_17883"/>
<name>V2XTY5_MONRO</name>
<evidence type="ECO:0000256" key="1">
    <source>
        <dbReference type="ARBA" id="ARBA00004240"/>
    </source>
</evidence>
<comment type="pathway">
    <text evidence="3">Sphingolipid metabolism.</text>
</comment>
<comment type="catalytic activity">
    <reaction evidence="11">
        <text>sphinganine + NADP(+) = 3-oxosphinganine + NADPH + H(+)</text>
        <dbReference type="Rhea" id="RHEA:22640"/>
        <dbReference type="ChEBI" id="CHEBI:15378"/>
        <dbReference type="ChEBI" id="CHEBI:57783"/>
        <dbReference type="ChEBI" id="CHEBI:57817"/>
        <dbReference type="ChEBI" id="CHEBI:58299"/>
        <dbReference type="ChEBI" id="CHEBI:58349"/>
        <dbReference type="EC" id="1.1.1.102"/>
    </reaction>
    <physiologicalReaction direction="right-to-left" evidence="11">
        <dbReference type="Rhea" id="RHEA:22642"/>
    </physiologicalReaction>
</comment>
<evidence type="ECO:0000256" key="3">
    <source>
        <dbReference type="ARBA" id="ARBA00004991"/>
    </source>
</evidence>